<feature type="non-terminal residue" evidence="3">
    <location>
        <position position="538"/>
    </location>
</feature>
<protein>
    <recommendedName>
        <fullName evidence="5">Cytochrome D1</fullName>
    </recommendedName>
</protein>
<evidence type="ECO:0000256" key="1">
    <source>
        <dbReference type="SAM" id="MobiDB-lite"/>
    </source>
</evidence>
<dbReference type="NCBIfam" id="TIGR02276">
    <property type="entry name" value="beta_rpt_yvtn"/>
    <property type="match status" value="2"/>
</dbReference>
<gene>
    <name evidence="3" type="ORF">A2V92_05235</name>
</gene>
<evidence type="ECO:0000313" key="3">
    <source>
        <dbReference type="EMBL" id="OGI45205.1"/>
    </source>
</evidence>
<keyword evidence="2" id="KW-1133">Transmembrane helix</keyword>
<keyword evidence="2" id="KW-0472">Membrane</keyword>
<feature type="region of interest" description="Disordered" evidence="1">
    <location>
        <begin position="58"/>
        <end position="77"/>
    </location>
</feature>
<dbReference type="Gene3D" id="2.130.10.10">
    <property type="entry name" value="YVTN repeat-like/Quinoprotein amine dehydrogenase"/>
    <property type="match status" value="1"/>
</dbReference>
<dbReference type="Proteomes" id="UP000179344">
    <property type="component" value="Unassembled WGS sequence"/>
</dbReference>
<name>A0A1F6TJF8_9PROT</name>
<accession>A0A1F6TJF8</accession>
<comment type="caution">
    <text evidence="3">The sequence shown here is derived from an EMBL/GenBank/DDBJ whole genome shotgun (WGS) entry which is preliminary data.</text>
</comment>
<sequence length="538" mass="58187">MEGKVRRRIRRGQYPVFMEVAGLKEKAHRYFGILVLAAGIFLAGRGFVPFGLAAEKPAPPAEGKEAPVGGPEASAGNPNRIVREGIAVEFSYGPAGEKGEGGKVREGEFAEIRFRVTEEATGKPVRSLRPGAWLDMEKPLGRQEKAPLDCRQKVPLYIRGIVGIRPMVDLNGYFVLVLNKEPTVYVIDPFVGITGRTNLYASIPLREPGTDWAKSGDEKRIYVTLSKSGKVAVIDTESFKLLTEVDAGRNPVRVALQPDGRFLWVGNDGQEGKEGGVTAIDTATLKLVAFVPTGKGHHELAFSPDNRYAYVTDRADGTVSVIDVRELKKVKEVKTGPQPISLAYAANAGALYVADGQEGTVSVLDGKTHEVTARIQAKPGLGPMRFTQDGRWGLLLNSREDAVHIVDASTNRIAHTVAVGKEPYQMAMTRSFAHVRCLGSERIFMVNLLELGKETPPPVNSYPVGSEAPNVIPDLGLVKGIADATGEAEVLVVDPVSKTTSFYMEGMNAPMGSFRGYGHNPRGVETTNRSLKETEPGL</sequence>
<dbReference type="EMBL" id="MFST01000013">
    <property type="protein sequence ID" value="OGI45205.1"/>
    <property type="molecule type" value="Genomic_DNA"/>
</dbReference>
<evidence type="ECO:0000256" key="2">
    <source>
        <dbReference type="SAM" id="Phobius"/>
    </source>
</evidence>
<organism evidence="3 4">
    <name type="scientific">Candidatus Muproteobacteria bacterium RBG_16_65_31</name>
    <dbReference type="NCBI Taxonomy" id="1817759"/>
    <lineage>
        <taxon>Bacteria</taxon>
        <taxon>Pseudomonadati</taxon>
        <taxon>Pseudomonadota</taxon>
        <taxon>Candidatus Muproteobacteria</taxon>
    </lineage>
</organism>
<dbReference type="InterPro" id="IPR015943">
    <property type="entry name" value="WD40/YVTN_repeat-like_dom_sf"/>
</dbReference>
<proteinExistence type="predicted"/>
<dbReference type="PANTHER" id="PTHR47197">
    <property type="entry name" value="PROTEIN NIRF"/>
    <property type="match status" value="1"/>
</dbReference>
<reference evidence="3 4" key="1">
    <citation type="journal article" date="2016" name="Nat. Commun.">
        <title>Thousands of microbial genomes shed light on interconnected biogeochemical processes in an aquifer system.</title>
        <authorList>
            <person name="Anantharaman K."/>
            <person name="Brown C.T."/>
            <person name="Hug L.A."/>
            <person name="Sharon I."/>
            <person name="Castelle C.J."/>
            <person name="Probst A.J."/>
            <person name="Thomas B.C."/>
            <person name="Singh A."/>
            <person name="Wilkins M.J."/>
            <person name="Karaoz U."/>
            <person name="Brodie E.L."/>
            <person name="Williams K.H."/>
            <person name="Hubbard S.S."/>
            <person name="Banfield J.F."/>
        </authorList>
    </citation>
    <scope>NUCLEOTIDE SEQUENCE [LARGE SCALE GENOMIC DNA]</scope>
</reference>
<dbReference type="InterPro" id="IPR051200">
    <property type="entry name" value="Host-pathogen_enzymatic-act"/>
</dbReference>
<feature type="transmembrane region" description="Helical" evidence="2">
    <location>
        <begin position="30"/>
        <end position="52"/>
    </location>
</feature>
<evidence type="ECO:0000313" key="4">
    <source>
        <dbReference type="Proteomes" id="UP000179344"/>
    </source>
</evidence>
<dbReference type="Pfam" id="PF02239">
    <property type="entry name" value="Cytochrom_D1"/>
    <property type="match status" value="1"/>
</dbReference>
<feature type="region of interest" description="Disordered" evidence="1">
    <location>
        <begin position="514"/>
        <end position="538"/>
    </location>
</feature>
<dbReference type="InterPro" id="IPR011048">
    <property type="entry name" value="Haem_d1_sf"/>
</dbReference>
<keyword evidence="2" id="KW-0812">Transmembrane</keyword>
<dbReference type="InterPro" id="IPR011964">
    <property type="entry name" value="YVTN_b-propeller_repeat"/>
</dbReference>
<dbReference type="AlphaFoldDB" id="A0A1F6TJF8"/>
<evidence type="ECO:0008006" key="5">
    <source>
        <dbReference type="Google" id="ProtNLM"/>
    </source>
</evidence>
<dbReference type="SUPFAM" id="SSF51004">
    <property type="entry name" value="C-terminal (heme d1) domain of cytochrome cd1-nitrite reductase"/>
    <property type="match status" value="1"/>
</dbReference>
<dbReference type="PANTHER" id="PTHR47197:SF3">
    <property type="entry name" value="DIHYDRO-HEME D1 DEHYDROGENASE"/>
    <property type="match status" value="1"/>
</dbReference>